<dbReference type="PANTHER" id="PTHR40266">
    <property type="entry name" value="TOXIN HIGB-1"/>
    <property type="match status" value="1"/>
</dbReference>
<evidence type="ECO:0000313" key="1">
    <source>
        <dbReference type="EMBL" id="MDT0336333.1"/>
    </source>
</evidence>
<dbReference type="Gene3D" id="3.30.2310.20">
    <property type="entry name" value="RelE-like"/>
    <property type="match status" value="1"/>
</dbReference>
<accession>A0AAE4G6S8</accession>
<reference evidence="1" key="1">
    <citation type="submission" date="2023-02" db="EMBL/GenBank/DDBJ databases">
        <title>Description of Herbaspirillum huttiense subsp. nephrolepsisexaltata and Herbaspirillum huttiense subsp. lycopersicon.</title>
        <authorList>
            <person name="Poudel M."/>
            <person name="Sharma A."/>
            <person name="Goss E."/>
            <person name="Tapia J.H."/>
            <person name="Harmon C.M."/>
            <person name="Jones J.B."/>
        </authorList>
    </citation>
    <scope>NUCLEOTIDE SEQUENCE</scope>
    <source>
        <strain evidence="1">NC40101</strain>
    </source>
</reference>
<dbReference type="InterPro" id="IPR035093">
    <property type="entry name" value="RelE/ParE_toxin_dom_sf"/>
</dbReference>
<proteinExistence type="predicted"/>
<dbReference type="AlphaFoldDB" id="A0AAE4G6S8"/>
<dbReference type="EMBL" id="JAVRAA010000002">
    <property type="protein sequence ID" value="MDT0336333.1"/>
    <property type="molecule type" value="Genomic_DNA"/>
</dbReference>
<dbReference type="RefSeq" id="WP_310835537.1">
    <property type="nucleotide sequence ID" value="NZ_JAVLSM010000001.1"/>
</dbReference>
<dbReference type="SUPFAM" id="SSF143011">
    <property type="entry name" value="RelE-like"/>
    <property type="match status" value="1"/>
</dbReference>
<name>A0AAE4G6S8_9BURK</name>
<protein>
    <submittedName>
        <fullName evidence="1">Type II toxin-antitoxin system RelE/ParE family toxin</fullName>
    </submittedName>
</protein>
<dbReference type="PANTHER" id="PTHR40266:SF2">
    <property type="entry name" value="TOXIN HIGB-1"/>
    <property type="match status" value="1"/>
</dbReference>
<dbReference type="InterPro" id="IPR007711">
    <property type="entry name" value="HigB-1"/>
</dbReference>
<gene>
    <name evidence="1" type="ORF">RJN63_05825</name>
</gene>
<sequence length="95" mass="10773">MILSFRCADTEALFHGKSVPRFANIRAAAERKLQMLDAAATLDFLRTPPGNRLESLHGNRDGQHSIRINGQFRLCFMWHSIGRIGASHVEIIDYH</sequence>
<dbReference type="Pfam" id="PF05015">
    <property type="entry name" value="HigB-like_toxin"/>
    <property type="match status" value="1"/>
</dbReference>
<comment type="caution">
    <text evidence="1">The sequence shown here is derived from an EMBL/GenBank/DDBJ whole genome shotgun (WGS) entry which is preliminary data.</text>
</comment>
<organism evidence="1">
    <name type="scientific">Herbaspirillum huttiense subsp. nephrolepidis</name>
    <dbReference type="NCBI Taxonomy" id="3075126"/>
    <lineage>
        <taxon>Bacteria</taxon>
        <taxon>Pseudomonadati</taxon>
        <taxon>Pseudomonadota</taxon>
        <taxon>Betaproteobacteria</taxon>
        <taxon>Burkholderiales</taxon>
        <taxon>Oxalobacteraceae</taxon>
        <taxon>Herbaspirillum</taxon>
    </lineage>
</organism>